<protein>
    <submittedName>
        <fullName evidence="3 4">Methyltransferase</fullName>
    </submittedName>
</protein>
<evidence type="ECO:0000313" key="5">
    <source>
        <dbReference type="Proteomes" id="UP000032483"/>
    </source>
</evidence>
<reference evidence="3" key="1">
    <citation type="submission" date="2015-02" db="EMBL/GenBank/DDBJ databases">
        <title>A novel member of the family Ruminococcaceae isolated from human feces.</title>
        <authorList>
            <person name="Shkoporov A.N."/>
            <person name="Chaplin A.V."/>
            <person name="Motuzova O.V."/>
            <person name="Kafarskaia L.I."/>
            <person name="Khokhlova E.V."/>
            <person name="Efimov B.A."/>
        </authorList>
    </citation>
    <scope>NUCLEOTIDE SEQUENCE [LARGE SCALE GENOMIC DNA]</scope>
    <source>
        <strain evidence="3">585-1</strain>
    </source>
</reference>
<dbReference type="GeneID" id="42855338"/>
<dbReference type="EMBL" id="VUNJ01000007">
    <property type="protein sequence ID" value="MST91870.1"/>
    <property type="molecule type" value="Genomic_DNA"/>
</dbReference>
<dbReference type="Proteomes" id="UP000032483">
    <property type="component" value="Unassembled WGS sequence"/>
</dbReference>
<dbReference type="InterPro" id="IPR029063">
    <property type="entry name" value="SAM-dependent_MTases_sf"/>
</dbReference>
<keyword evidence="1 3" id="KW-0808">Transferase</keyword>
<dbReference type="InterPro" id="IPR041698">
    <property type="entry name" value="Methyltransf_25"/>
</dbReference>
<keyword evidence="3" id="KW-0489">Methyltransferase</keyword>
<dbReference type="RefSeq" id="WP_050004312.1">
    <property type="nucleotide sequence ID" value="NZ_CATXDA010000048.1"/>
</dbReference>
<dbReference type="EMBL" id="JXXK01000001">
    <property type="protein sequence ID" value="KJF41523.1"/>
    <property type="molecule type" value="Genomic_DNA"/>
</dbReference>
<dbReference type="Pfam" id="PF13649">
    <property type="entry name" value="Methyltransf_25"/>
    <property type="match status" value="1"/>
</dbReference>
<dbReference type="CDD" id="cd02440">
    <property type="entry name" value="AdoMet_MTases"/>
    <property type="match status" value="1"/>
</dbReference>
<gene>
    <name evidence="4" type="ORF">FYJ76_07960</name>
    <name evidence="3" type="ORF">TQ39_01640</name>
</gene>
<dbReference type="GO" id="GO:0032259">
    <property type="term" value="P:methylation"/>
    <property type="evidence" value="ECO:0007669"/>
    <property type="project" value="UniProtKB-KW"/>
</dbReference>
<evidence type="ECO:0000259" key="2">
    <source>
        <dbReference type="Pfam" id="PF13649"/>
    </source>
</evidence>
<dbReference type="PANTHER" id="PTHR43861">
    <property type="entry name" value="TRANS-ACONITATE 2-METHYLTRANSFERASE-RELATED"/>
    <property type="match status" value="1"/>
</dbReference>
<reference evidence="4 6" key="2">
    <citation type="submission" date="2019-08" db="EMBL/GenBank/DDBJ databases">
        <title>In-depth cultivation of the pig gut microbiome towards novel bacterial diversity and tailored functional studies.</title>
        <authorList>
            <person name="Wylensek D."/>
            <person name="Hitch T.C.A."/>
            <person name="Clavel T."/>
        </authorList>
    </citation>
    <scope>NUCLEOTIDE SEQUENCE [LARGE SCALE GENOMIC DNA]</scope>
    <source>
        <strain evidence="4 6">WCA3-601-WT-6J</strain>
    </source>
</reference>
<dbReference type="AlphaFoldDB" id="A0A0D8J6U8"/>
<evidence type="ECO:0000313" key="6">
    <source>
        <dbReference type="Proteomes" id="UP000431913"/>
    </source>
</evidence>
<keyword evidence="5" id="KW-1185">Reference proteome</keyword>
<dbReference type="SUPFAM" id="SSF53335">
    <property type="entry name" value="S-adenosyl-L-methionine-dependent methyltransferases"/>
    <property type="match status" value="1"/>
</dbReference>
<name>A0A0D8J6U8_9FIRM</name>
<dbReference type="GO" id="GO:0008168">
    <property type="term" value="F:methyltransferase activity"/>
    <property type="evidence" value="ECO:0007669"/>
    <property type="project" value="UniProtKB-KW"/>
</dbReference>
<evidence type="ECO:0000313" key="3">
    <source>
        <dbReference type="EMBL" id="KJF41523.1"/>
    </source>
</evidence>
<dbReference type="Gene3D" id="2.20.25.110">
    <property type="entry name" value="S-adenosyl-L-methionine-dependent methyltransferases"/>
    <property type="match status" value="1"/>
</dbReference>
<accession>A0A0D8J6U8</accession>
<feature type="domain" description="Methyltransferase" evidence="2">
    <location>
        <begin position="40"/>
        <end position="136"/>
    </location>
</feature>
<dbReference type="Proteomes" id="UP000431913">
    <property type="component" value="Unassembled WGS sequence"/>
</dbReference>
<evidence type="ECO:0000256" key="1">
    <source>
        <dbReference type="ARBA" id="ARBA00022679"/>
    </source>
</evidence>
<proteinExistence type="predicted"/>
<organism evidence="3 5">
    <name type="scientific">Ruthenibacterium lactatiformans</name>
    <dbReference type="NCBI Taxonomy" id="1550024"/>
    <lineage>
        <taxon>Bacteria</taxon>
        <taxon>Bacillati</taxon>
        <taxon>Bacillota</taxon>
        <taxon>Clostridia</taxon>
        <taxon>Eubacteriales</taxon>
        <taxon>Oscillospiraceae</taxon>
        <taxon>Ruthenibacterium</taxon>
    </lineage>
</organism>
<sequence>MAYEAFAGVYDAFNEDADYDSLFRYVCGVLRAHGVEDGIVADLGCGTGELTLRLAAAGYDMIGVDLSPEMLSVLREKAWETGQEGLLLLCQDIAELDLYGTVRAAVSTFDTFNHIGPAEKFRRALCRAALFVEPGGLVLFDMNTPYKHAHILSDNVYEIEADDAYCVWRNRYDAAACCTHIAVEITYPDMDECDKEAFTEYAYSLEEITRACRQAGLRVEHVADGEDFGPLRPDSVRYFITAVKQAAGENE</sequence>
<evidence type="ECO:0000313" key="4">
    <source>
        <dbReference type="EMBL" id="MST91870.1"/>
    </source>
</evidence>
<dbReference type="Gene3D" id="3.40.50.150">
    <property type="entry name" value="Vaccinia Virus protein VP39"/>
    <property type="match status" value="1"/>
</dbReference>
<comment type="caution">
    <text evidence="3">The sequence shown here is derived from an EMBL/GenBank/DDBJ whole genome shotgun (WGS) entry which is preliminary data.</text>
</comment>